<protein>
    <submittedName>
        <fullName evidence="1">YqjF family protein</fullName>
    </submittedName>
</protein>
<dbReference type="EMBL" id="JBHSQJ010000010">
    <property type="protein sequence ID" value="MFC5906263.1"/>
    <property type="molecule type" value="Genomic_DNA"/>
</dbReference>
<gene>
    <name evidence="1" type="ORF">ACFP3V_03380</name>
</gene>
<dbReference type="Gene3D" id="2.40.400.10">
    <property type="entry name" value="Acetoacetate decarboxylase-like"/>
    <property type="match status" value="1"/>
</dbReference>
<keyword evidence="2" id="KW-1185">Reference proteome</keyword>
<dbReference type="InterPro" id="IPR018644">
    <property type="entry name" value="DUF2071"/>
</dbReference>
<dbReference type="PANTHER" id="PTHR39186:SF1">
    <property type="entry name" value="DUF2071 DOMAIN-CONTAINING PROTEIN"/>
    <property type="match status" value="1"/>
</dbReference>
<dbReference type="InterPro" id="IPR023375">
    <property type="entry name" value="ADC_dom_sf"/>
</dbReference>
<dbReference type="PANTHER" id="PTHR39186">
    <property type="entry name" value="DUF2071 FAMILY PROTEIN"/>
    <property type="match status" value="1"/>
</dbReference>
<dbReference type="Pfam" id="PF09844">
    <property type="entry name" value="DUF2071"/>
    <property type="match status" value="1"/>
</dbReference>
<dbReference type="SUPFAM" id="SSF160104">
    <property type="entry name" value="Acetoacetate decarboxylase-like"/>
    <property type="match status" value="1"/>
</dbReference>
<dbReference type="Proteomes" id="UP001596174">
    <property type="component" value="Unassembled WGS sequence"/>
</dbReference>
<proteinExistence type="predicted"/>
<evidence type="ECO:0000313" key="2">
    <source>
        <dbReference type="Proteomes" id="UP001596174"/>
    </source>
</evidence>
<comment type="caution">
    <text evidence="1">The sequence shown here is derived from an EMBL/GenBank/DDBJ whole genome shotgun (WGS) entry which is preliminary data.</text>
</comment>
<reference evidence="2" key="1">
    <citation type="journal article" date="2019" name="Int. J. Syst. Evol. Microbiol.">
        <title>The Global Catalogue of Microorganisms (GCM) 10K type strain sequencing project: providing services to taxonomists for standard genome sequencing and annotation.</title>
        <authorList>
            <consortium name="The Broad Institute Genomics Platform"/>
            <consortium name="The Broad Institute Genome Sequencing Center for Infectious Disease"/>
            <person name="Wu L."/>
            <person name="Ma J."/>
        </authorList>
    </citation>
    <scope>NUCLEOTIDE SEQUENCE [LARGE SCALE GENOMIC DNA]</scope>
    <source>
        <strain evidence="2">JCM 4816</strain>
    </source>
</reference>
<accession>A0ABW1FWF5</accession>
<evidence type="ECO:0000313" key="1">
    <source>
        <dbReference type="EMBL" id="MFC5906263.1"/>
    </source>
</evidence>
<name>A0ABW1FWF5_9ACTN</name>
<organism evidence="1 2">
    <name type="scientific">Streptacidiphilus monticola</name>
    <dbReference type="NCBI Taxonomy" id="2161674"/>
    <lineage>
        <taxon>Bacteria</taxon>
        <taxon>Bacillati</taxon>
        <taxon>Actinomycetota</taxon>
        <taxon>Actinomycetes</taxon>
        <taxon>Kitasatosporales</taxon>
        <taxon>Streptomycetaceae</taxon>
        <taxon>Streptacidiphilus</taxon>
    </lineage>
</organism>
<dbReference type="RefSeq" id="WP_380579503.1">
    <property type="nucleotide sequence ID" value="NZ_JBHSQJ010000010.1"/>
</dbReference>
<sequence length="255" mass="27836">MVSVVCEQAVRFPALCGGWLCQPFVHWRYPPDQVQALLPAGLRVDTWDGVAWVGLTPLLMTDIRPLGLPSLPLTRRWCTFPETNLRTYVRGPDGRQGLWFLSIDVSSAVTAAATRALSGAPYHLADLSVTGDGTRWSYAGTRRGGRPGYRLRIRVGRPVSPTGREAWLTSRWRAYTRHLTGLLVTPVQHEPWPLAEAVIEELAEDLTEAAGLPAPADDPIAHFSPGVHRVRLGRPALPAAVGAVGATADTTRQTR</sequence>